<feature type="coiled-coil region" evidence="1">
    <location>
        <begin position="92"/>
        <end position="119"/>
    </location>
</feature>
<feature type="non-terminal residue" evidence="2">
    <location>
        <position position="1"/>
    </location>
</feature>
<gene>
    <name evidence="2" type="ORF">AQUCO_06000084v1</name>
</gene>
<evidence type="ECO:0000313" key="3">
    <source>
        <dbReference type="Proteomes" id="UP000230069"/>
    </source>
</evidence>
<dbReference type="EMBL" id="KZ305077">
    <property type="protein sequence ID" value="PIA29480.1"/>
    <property type="molecule type" value="Genomic_DNA"/>
</dbReference>
<evidence type="ECO:0000256" key="1">
    <source>
        <dbReference type="SAM" id="Coils"/>
    </source>
</evidence>
<name>A0A2G5CDY4_AQUCA</name>
<keyword evidence="3" id="KW-1185">Reference proteome</keyword>
<sequence length="185" mass="20609">TPDLKTPVKNAWWGMYNAGWKAAKTVKDNGPQMMNNYIYIPGSQTVDKISPYITHPAAKEIVKHFVPGATPALNIAGALLKDKIASSYSIPKDKNMEQLKIIQAENDRLKAELESIKNGYLNTTSQKPEEVIRIFMMKGITIKDFTATQVVPIKGKITHDSECPRREVEGPEGLLLNGNILYQLV</sequence>
<protein>
    <submittedName>
        <fullName evidence="2">Uncharacterized protein</fullName>
    </submittedName>
</protein>
<accession>A0A2G5CDY4</accession>
<organism evidence="2 3">
    <name type="scientific">Aquilegia coerulea</name>
    <name type="common">Rocky mountain columbine</name>
    <dbReference type="NCBI Taxonomy" id="218851"/>
    <lineage>
        <taxon>Eukaryota</taxon>
        <taxon>Viridiplantae</taxon>
        <taxon>Streptophyta</taxon>
        <taxon>Embryophyta</taxon>
        <taxon>Tracheophyta</taxon>
        <taxon>Spermatophyta</taxon>
        <taxon>Magnoliopsida</taxon>
        <taxon>Ranunculales</taxon>
        <taxon>Ranunculaceae</taxon>
        <taxon>Thalictroideae</taxon>
        <taxon>Aquilegia</taxon>
    </lineage>
</organism>
<keyword evidence="1" id="KW-0175">Coiled coil</keyword>
<dbReference type="OrthoDB" id="765404at2759"/>
<dbReference type="AlphaFoldDB" id="A0A2G5CDY4"/>
<evidence type="ECO:0000313" key="2">
    <source>
        <dbReference type="EMBL" id="PIA29480.1"/>
    </source>
</evidence>
<dbReference type="Proteomes" id="UP000230069">
    <property type="component" value="Unassembled WGS sequence"/>
</dbReference>
<reference evidence="2 3" key="1">
    <citation type="submission" date="2017-09" db="EMBL/GenBank/DDBJ databases">
        <title>WGS assembly of Aquilegia coerulea Goldsmith.</title>
        <authorList>
            <person name="Hodges S."/>
            <person name="Kramer E."/>
            <person name="Nordborg M."/>
            <person name="Tomkins J."/>
            <person name="Borevitz J."/>
            <person name="Derieg N."/>
            <person name="Yan J."/>
            <person name="Mihaltcheva S."/>
            <person name="Hayes R.D."/>
            <person name="Rokhsar D."/>
        </authorList>
    </citation>
    <scope>NUCLEOTIDE SEQUENCE [LARGE SCALE GENOMIC DNA]</scope>
    <source>
        <strain evidence="3">cv. Goldsmith</strain>
    </source>
</reference>
<proteinExistence type="predicted"/>